<organism evidence="14 15">
    <name type="scientific">Nesidiocoris tenuis</name>
    <dbReference type="NCBI Taxonomy" id="355587"/>
    <lineage>
        <taxon>Eukaryota</taxon>
        <taxon>Metazoa</taxon>
        <taxon>Ecdysozoa</taxon>
        <taxon>Arthropoda</taxon>
        <taxon>Hexapoda</taxon>
        <taxon>Insecta</taxon>
        <taxon>Pterygota</taxon>
        <taxon>Neoptera</taxon>
        <taxon>Paraneoptera</taxon>
        <taxon>Hemiptera</taxon>
        <taxon>Heteroptera</taxon>
        <taxon>Panheteroptera</taxon>
        <taxon>Cimicomorpha</taxon>
        <taxon>Miridae</taxon>
        <taxon>Dicyphina</taxon>
        <taxon>Nesidiocoris</taxon>
    </lineage>
</organism>
<gene>
    <name evidence="14" type="ORF">NTJ_14600</name>
</gene>
<evidence type="ECO:0000256" key="8">
    <source>
        <dbReference type="ARBA" id="ARBA00022842"/>
    </source>
</evidence>
<sequence length="733" mass="82059">MEIDEVTFLSSESGSPPPTHLDSDDDFPKLKLSDICSNASGKERGKKSGQSAESNSSDSYHSSWSQISKSRKAISRFEPVPSTSKCDAPSYNTRHQFKKRRSNCESPIDLCDRDDEFERKTVEPSLGNTDDVVLISDGSSSNSRLPEKGDPSNPSSKEQSYGYFNCFSKFRDAGVLSPIDSFNFEKNTVGETSKSASPTSVQRNTRKAHELSESDDSGDEAKVPQIGASEDLFKDLATDPAKVTKTPILSVEDEETRLPDDEDSRNSIYSKSTVCSIPAAASNEDVAVESASRMSVEFGFGDLDASCQSDSTLPPDYPAASPDRDRYQFSDPVTYESPSKGDYGYLQDVPSPAKSDPNTSCYNISEVDTQALPNSEPLTQNGRTKYSRQRKSPKSRSDAAAERQRQKELKLQEKAEKAATAEAHRRMRPGECMKYVTAVFDTCITSNNKWAGKVMENLQNGGTIRTDVTISADPYSVRWLRDQEYGVAGEEKHILFLWSTEQLLTSIRFNTLLDQFTDVKRKYDNYKVYLAIYGLRNHYKYQQRAAKKRAAESSSQASQSRRRGNPNHDIEEDRVEMELIALQLRLGISHKLVDSVQDVESFVQELTKSIAEIPYKLEKEKVDMERNWYAKGDSRNCVRIDKDFNGLNQLWLQQLSQFNNSSLDTAKAIAELYPTPLALYNAYQRCLSKAEKEQMLQDITVKRGPGGAGRRLGPELSRKISILFCQSDDILLG</sequence>
<evidence type="ECO:0000256" key="5">
    <source>
        <dbReference type="ARBA" id="ARBA00022759"/>
    </source>
</evidence>
<keyword evidence="3" id="KW-0540">Nuclease</keyword>
<feature type="region of interest" description="Disordered" evidence="13">
    <location>
        <begin position="303"/>
        <end position="415"/>
    </location>
</feature>
<comment type="cofactor">
    <cofactor evidence="1">
        <name>Mg(2+)</name>
        <dbReference type="ChEBI" id="CHEBI:18420"/>
    </cofactor>
</comment>
<dbReference type="InterPro" id="IPR042530">
    <property type="entry name" value="EME1/EME2_C"/>
</dbReference>
<evidence type="ECO:0000256" key="4">
    <source>
        <dbReference type="ARBA" id="ARBA00022723"/>
    </source>
</evidence>
<dbReference type="PANTHER" id="PTHR21077">
    <property type="entry name" value="EME1 PROTEIN"/>
    <property type="match status" value="1"/>
</dbReference>
<accession>A0ABN7BG06</accession>
<feature type="compositionally biased region" description="Acidic residues" evidence="13">
    <location>
        <begin position="251"/>
        <end position="263"/>
    </location>
</feature>
<name>A0ABN7BG06_9HEMI</name>
<protein>
    <recommendedName>
        <fullName evidence="16">ERCC4 domain-containing protein</fullName>
    </recommendedName>
</protein>
<evidence type="ECO:0000313" key="15">
    <source>
        <dbReference type="Proteomes" id="UP001307889"/>
    </source>
</evidence>
<feature type="region of interest" description="Disordered" evidence="13">
    <location>
        <begin position="188"/>
        <end position="271"/>
    </location>
</feature>
<keyword evidence="8" id="KW-0460">Magnesium</keyword>
<feature type="region of interest" description="Disordered" evidence="13">
    <location>
        <begin position="546"/>
        <end position="570"/>
    </location>
</feature>
<feature type="compositionally biased region" description="Polar residues" evidence="13">
    <location>
        <begin position="81"/>
        <end position="94"/>
    </location>
</feature>
<evidence type="ECO:0000256" key="1">
    <source>
        <dbReference type="ARBA" id="ARBA00001946"/>
    </source>
</evidence>
<keyword evidence="4" id="KW-0479">Metal-binding</keyword>
<evidence type="ECO:0000256" key="6">
    <source>
        <dbReference type="ARBA" id="ARBA00022763"/>
    </source>
</evidence>
<evidence type="ECO:0000256" key="3">
    <source>
        <dbReference type="ARBA" id="ARBA00022722"/>
    </source>
</evidence>
<evidence type="ECO:0000256" key="9">
    <source>
        <dbReference type="ARBA" id="ARBA00023172"/>
    </source>
</evidence>
<proteinExistence type="predicted"/>
<feature type="region of interest" description="Disordered" evidence="13">
    <location>
        <begin position="1"/>
        <end position="159"/>
    </location>
</feature>
<reference evidence="14 15" key="1">
    <citation type="submission" date="2023-09" db="EMBL/GenBank/DDBJ databases">
        <title>Nesidiocoris tenuis whole genome shotgun sequence.</title>
        <authorList>
            <person name="Shibata T."/>
            <person name="Shimoda M."/>
            <person name="Kobayashi T."/>
            <person name="Uehara T."/>
        </authorList>
    </citation>
    <scope>NUCLEOTIDE SEQUENCE [LARGE SCALE GENOMIC DNA]</scope>
    <source>
        <strain evidence="14 15">Japan</strain>
    </source>
</reference>
<evidence type="ECO:0000256" key="13">
    <source>
        <dbReference type="SAM" id="MobiDB-lite"/>
    </source>
</evidence>
<feature type="compositionally biased region" description="Basic and acidic residues" evidence="13">
    <location>
        <begin position="395"/>
        <end position="415"/>
    </location>
</feature>
<keyword evidence="7" id="KW-0378">Hydrolase</keyword>
<feature type="compositionally biased region" description="Polar residues" evidence="13">
    <location>
        <begin position="356"/>
        <end position="384"/>
    </location>
</feature>
<comment type="subcellular location">
    <subcellularLocation>
        <location evidence="2">Nucleus</location>
    </subcellularLocation>
</comment>
<evidence type="ECO:0000256" key="12">
    <source>
        <dbReference type="ARBA" id="ARBA00023254"/>
    </source>
</evidence>
<evidence type="ECO:0000313" key="14">
    <source>
        <dbReference type="EMBL" id="BET01783.1"/>
    </source>
</evidence>
<evidence type="ECO:0000256" key="10">
    <source>
        <dbReference type="ARBA" id="ARBA00023204"/>
    </source>
</evidence>
<dbReference type="InterPro" id="IPR033310">
    <property type="entry name" value="Mms4/EME1/EME2"/>
</dbReference>
<evidence type="ECO:0000256" key="7">
    <source>
        <dbReference type="ARBA" id="ARBA00022801"/>
    </source>
</evidence>
<keyword evidence="6" id="KW-0227">DNA damage</keyword>
<evidence type="ECO:0000256" key="11">
    <source>
        <dbReference type="ARBA" id="ARBA00023242"/>
    </source>
</evidence>
<feature type="compositionally biased region" description="Basic residues" evidence="13">
    <location>
        <begin position="385"/>
        <end position="394"/>
    </location>
</feature>
<keyword evidence="10" id="KW-0234">DNA repair</keyword>
<keyword evidence="11" id="KW-0539">Nucleus</keyword>
<dbReference type="EMBL" id="AP028921">
    <property type="protein sequence ID" value="BET01783.1"/>
    <property type="molecule type" value="Genomic_DNA"/>
</dbReference>
<keyword evidence="9" id="KW-0233">DNA recombination</keyword>
<keyword evidence="15" id="KW-1185">Reference proteome</keyword>
<evidence type="ECO:0000256" key="2">
    <source>
        <dbReference type="ARBA" id="ARBA00004123"/>
    </source>
</evidence>
<keyword evidence="5" id="KW-0255">Endonuclease</keyword>
<dbReference type="Proteomes" id="UP001307889">
    <property type="component" value="Chromosome 13"/>
</dbReference>
<evidence type="ECO:0008006" key="16">
    <source>
        <dbReference type="Google" id="ProtNLM"/>
    </source>
</evidence>
<dbReference type="PANTHER" id="PTHR21077:SF5">
    <property type="entry name" value="CROSSOVER JUNCTION ENDONUCLEASE MMS4"/>
    <property type="match status" value="1"/>
</dbReference>
<feature type="compositionally biased region" description="Polar residues" evidence="13">
    <location>
        <begin position="188"/>
        <end position="203"/>
    </location>
</feature>
<feature type="compositionally biased region" description="Low complexity" evidence="13">
    <location>
        <begin position="51"/>
        <end position="68"/>
    </location>
</feature>
<dbReference type="Gene3D" id="1.10.150.670">
    <property type="entry name" value="Crossover junction endonuclease EME1, DNA-binding domain"/>
    <property type="match status" value="1"/>
</dbReference>
<dbReference type="Pfam" id="PF21292">
    <property type="entry name" value="EME1-MUS81_C"/>
    <property type="match status" value="1"/>
</dbReference>
<keyword evidence="12" id="KW-0469">Meiosis</keyword>
<dbReference type="Gene3D" id="3.40.50.10130">
    <property type="match status" value="1"/>
</dbReference>